<dbReference type="Proteomes" id="UP001044222">
    <property type="component" value="Unassembled WGS sequence"/>
</dbReference>
<accession>A0A9D3S7H5</accession>
<protein>
    <submittedName>
        <fullName evidence="1">Uncharacterized protein</fullName>
    </submittedName>
</protein>
<keyword evidence="2" id="KW-1185">Reference proteome</keyword>
<dbReference type="AlphaFoldDB" id="A0A9D3S7H5"/>
<comment type="caution">
    <text evidence="1">The sequence shown here is derived from an EMBL/GenBank/DDBJ whole genome shotgun (WGS) entry which is preliminary data.</text>
</comment>
<evidence type="ECO:0000313" key="1">
    <source>
        <dbReference type="EMBL" id="KAG5857683.1"/>
    </source>
</evidence>
<organism evidence="1 2">
    <name type="scientific">Anguilla anguilla</name>
    <name type="common">European freshwater eel</name>
    <name type="synonym">Muraena anguilla</name>
    <dbReference type="NCBI Taxonomy" id="7936"/>
    <lineage>
        <taxon>Eukaryota</taxon>
        <taxon>Metazoa</taxon>
        <taxon>Chordata</taxon>
        <taxon>Craniata</taxon>
        <taxon>Vertebrata</taxon>
        <taxon>Euteleostomi</taxon>
        <taxon>Actinopterygii</taxon>
        <taxon>Neopterygii</taxon>
        <taxon>Teleostei</taxon>
        <taxon>Anguilliformes</taxon>
        <taxon>Anguillidae</taxon>
        <taxon>Anguilla</taxon>
    </lineage>
</organism>
<reference evidence="1" key="1">
    <citation type="submission" date="2021-01" db="EMBL/GenBank/DDBJ databases">
        <title>A chromosome-scale assembly of European eel, Anguilla anguilla.</title>
        <authorList>
            <person name="Henkel C."/>
            <person name="Jong-Raadsen S.A."/>
            <person name="Dufour S."/>
            <person name="Weltzien F.-A."/>
            <person name="Palstra A.P."/>
            <person name="Pelster B."/>
            <person name="Spaink H.P."/>
            <person name="Van Den Thillart G.E."/>
            <person name="Jansen H."/>
            <person name="Zahm M."/>
            <person name="Klopp C."/>
            <person name="Cedric C."/>
            <person name="Louis A."/>
            <person name="Berthelot C."/>
            <person name="Parey E."/>
            <person name="Roest Crollius H."/>
            <person name="Montfort J."/>
            <person name="Robinson-Rechavi M."/>
            <person name="Bucao C."/>
            <person name="Bouchez O."/>
            <person name="Gislard M."/>
            <person name="Lluch J."/>
            <person name="Milhes M."/>
            <person name="Lampietro C."/>
            <person name="Lopez Roques C."/>
            <person name="Donnadieu C."/>
            <person name="Braasch I."/>
            <person name="Desvignes T."/>
            <person name="Postlethwait J."/>
            <person name="Bobe J."/>
            <person name="Guiguen Y."/>
            <person name="Dirks R."/>
        </authorList>
    </citation>
    <scope>NUCLEOTIDE SEQUENCE</scope>
    <source>
        <strain evidence="1">Tag_6206</strain>
        <tissue evidence="1">Liver</tissue>
    </source>
</reference>
<dbReference type="EMBL" id="JAFIRN010000001">
    <property type="protein sequence ID" value="KAG5857683.1"/>
    <property type="molecule type" value="Genomic_DNA"/>
</dbReference>
<gene>
    <name evidence="1" type="ORF">ANANG_G00022000</name>
</gene>
<sequence length="91" mass="10208">MTMSEFPFECDNFEPLWLMIGEAWRVALCGSGAVVTGPGMRLMDALPGKKPCGTWAIYRFLQLPSSDPPYRSRGLTYSCPGQPVKFFVKRN</sequence>
<evidence type="ECO:0000313" key="2">
    <source>
        <dbReference type="Proteomes" id="UP001044222"/>
    </source>
</evidence>
<feature type="non-terminal residue" evidence="1">
    <location>
        <position position="91"/>
    </location>
</feature>
<name>A0A9D3S7H5_ANGAN</name>
<proteinExistence type="predicted"/>